<gene>
    <name evidence="1" type="ORF">AAF712_016495</name>
</gene>
<sequence length="251" mass="29202">MNYGPDIQVPFKITDLINRVSPTRDEGEMGEVGHMHEMEGWDGQSEGEFTEEDMAVDDGQPHSLMDGNGNKREQWRDKRRGVRAFMDGVKQYAAQKIKGVIKSSENIETNFVKGVLKMPGMRLIKWRNKRVTRLIKDAQGRCITMLAGWPCDEWGEVVRRFHEKLKEIQERMKASASQKFHRRGDYPTLPMGISFRGSQEKPMRLSNHPDNNIPLKDFMADGDVQRVAHYHNYIFKSYYPDLHRLYDQVLT</sequence>
<proteinExistence type="predicted"/>
<organism evidence="1 2">
    <name type="scientific">Marasmius tenuissimus</name>
    <dbReference type="NCBI Taxonomy" id="585030"/>
    <lineage>
        <taxon>Eukaryota</taxon>
        <taxon>Fungi</taxon>
        <taxon>Dikarya</taxon>
        <taxon>Basidiomycota</taxon>
        <taxon>Agaricomycotina</taxon>
        <taxon>Agaricomycetes</taxon>
        <taxon>Agaricomycetidae</taxon>
        <taxon>Agaricales</taxon>
        <taxon>Marasmiineae</taxon>
        <taxon>Marasmiaceae</taxon>
        <taxon>Marasmius</taxon>
    </lineage>
</organism>
<protein>
    <submittedName>
        <fullName evidence="1">Uncharacterized protein</fullName>
    </submittedName>
</protein>
<dbReference type="EMBL" id="JBBXMP010000840">
    <property type="protein sequence ID" value="KAL0056891.1"/>
    <property type="molecule type" value="Genomic_DNA"/>
</dbReference>
<name>A0ABR2Z5T7_9AGAR</name>
<comment type="caution">
    <text evidence="1">The sequence shown here is derived from an EMBL/GenBank/DDBJ whole genome shotgun (WGS) entry which is preliminary data.</text>
</comment>
<accession>A0ABR2Z5T7</accession>
<keyword evidence="2" id="KW-1185">Reference proteome</keyword>
<dbReference type="Proteomes" id="UP001437256">
    <property type="component" value="Unassembled WGS sequence"/>
</dbReference>
<evidence type="ECO:0000313" key="1">
    <source>
        <dbReference type="EMBL" id="KAL0056891.1"/>
    </source>
</evidence>
<reference evidence="1 2" key="1">
    <citation type="submission" date="2024-05" db="EMBL/GenBank/DDBJ databases">
        <title>A draft genome resource for the thread blight pathogen Marasmius tenuissimus strain MS-2.</title>
        <authorList>
            <person name="Yulfo-Soto G.E."/>
            <person name="Baruah I.K."/>
            <person name="Amoako-Attah I."/>
            <person name="Bukari Y."/>
            <person name="Meinhardt L.W."/>
            <person name="Bailey B.A."/>
            <person name="Cohen S.P."/>
        </authorList>
    </citation>
    <scope>NUCLEOTIDE SEQUENCE [LARGE SCALE GENOMIC DNA]</scope>
    <source>
        <strain evidence="1 2">MS-2</strain>
    </source>
</reference>
<evidence type="ECO:0000313" key="2">
    <source>
        <dbReference type="Proteomes" id="UP001437256"/>
    </source>
</evidence>